<keyword evidence="7" id="KW-1185">Reference proteome</keyword>
<dbReference type="AlphaFoldDB" id="A0A8J7LNM2"/>
<dbReference type="InterPro" id="IPR006311">
    <property type="entry name" value="TAT_signal"/>
</dbReference>
<dbReference type="InterPro" id="IPR017850">
    <property type="entry name" value="Alkaline_phosphatase_core_sf"/>
</dbReference>
<evidence type="ECO:0000256" key="1">
    <source>
        <dbReference type="ARBA" id="ARBA00009717"/>
    </source>
</evidence>
<evidence type="ECO:0000313" key="6">
    <source>
        <dbReference type="EMBL" id="MBJ6368874.1"/>
    </source>
</evidence>
<dbReference type="RefSeq" id="WP_199115633.1">
    <property type="nucleotide sequence ID" value="NZ_JAELVQ010000016.1"/>
</dbReference>
<organism evidence="6 7">
    <name type="scientific">Snuella sedimenti</name>
    <dbReference type="NCBI Taxonomy" id="2798802"/>
    <lineage>
        <taxon>Bacteria</taxon>
        <taxon>Pseudomonadati</taxon>
        <taxon>Bacteroidota</taxon>
        <taxon>Flavobacteriia</taxon>
        <taxon>Flavobacteriales</taxon>
        <taxon>Flavobacteriaceae</taxon>
        <taxon>Snuella</taxon>
    </lineage>
</organism>
<dbReference type="InterPro" id="IPR008475">
    <property type="entry name" value="PLipase_C_C"/>
</dbReference>
<comment type="similarity">
    <text evidence="1">Belongs to the bacterial phospholipase C family.</text>
</comment>
<dbReference type="EC" id="3.1.4.3" evidence="2"/>
<dbReference type="Pfam" id="PF04185">
    <property type="entry name" value="Phosphoesterase"/>
    <property type="match status" value="2"/>
</dbReference>
<gene>
    <name evidence="6" type="ORF">JF259_12325</name>
</gene>
<feature type="domain" description="Bacterial phospholipase C C-terminal" evidence="5">
    <location>
        <begin position="632"/>
        <end position="737"/>
    </location>
</feature>
<evidence type="ECO:0000256" key="4">
    <source>
        <dbReference type="SAM" id="Coils"/>
    </source>
</evidence>
<dbReference type="NCBIfam" id="TIGR03396">
    <property type="entry name" value="PC_PLC"/>
    <property type="match status" value="1"/>
</dbReference>
<dbReference type="Gene3D" id="3.40.720.10">
    <property type="entry name" value="Alkaline Phosphatase, subunit A"/>
    <property type="match status" value="2"/>
</dbReference>
<accession>A0A8J7LNM2</accession>
<name>A0A8J7LNM2_9FLAO</name>
<dbReference type="GO" id="GO:0034480">
    <property type="term" value="F:phosphatidylcholine phospholipase C activity"/>
    <property type="evidence" value="ECO:0007669"/>
    <property type="project" value="UniProtKB-EC"/>
</dbReference>
<sequence>MSTRRDFLKQAGMLTGGLGVMGTLPASIQRALSIDPEVGSSFEDAEHIVLLMQENRSFDHCFGTLQGVRGFNDPRAITLPNKNPVWLQSNKKGETYAPFRLNMKETKATWMGDLPHSWENQVDARNNGKYDNWLEAKKMHRKAYQHVPLTMGYYNREDIPFYYAFADAFTVFDQHFCSSLTGTTSNRHFFWSGTIRETPTSTPCVRNSESYYNNEAKWKTFPERLEEQGISWRVYQNEISLQTDLEGEDASLLANFTDNNLEWFSQFNVRYSKSHRTFLKKRFTELPDEISELERNIKEQPKQSVQKLKNKLEQKKQQLIKIERELELWSPENYERLSEFQKNLHKKAFTTNSGDPHYHETETMTFDDNGEVRSMKVPKGDILHQFREDVNNSELPTVSWLVAPQKFSDHPSAPWFGAWYVSEVLDILTKNPEVWKKTIFILTYDENDGYFDHVPPFVAPSPKQKNKVSKGIDTTSEYVTLEEELKKEGMKSENARESTVGLGYRVPMVVASPWTRGGWVNSEVCDLTSTLQFMETFLRKKTGKVLKETNISSWRRTVTSDLTSAFRPFEGSNFNFSEFVNRNELMQDIFKASFKEPPVNFKPLIDEEVGQVRKGNDILSFMPKQEPGIKDSCALPYELYIHDTLDKNSGSIQLSFQASNAVFGDKTSGAPFNVYAPGNYLQEDAAGIKSFQPVKTWSFAVAAGDTISDTWPLGRFEDNNYHLRAYGPNGFYREYKGSYTDPELKIVCHYEKAGRFLKKLSGNIELEITNSSAEDYIVEIVDHAYNAPEVNKSVAKGAISRIVLKTSESYGWYDFSVKVKGVKNFERRFAGRVETGKASKTDPFMGRV</sequence>
<feature type="domain" description="Bacterial phospholipase C C-terminal" evidence="5">
    <location>
        <begin position="749"/>
        <end position="832"/>
    </location>
</feature>
<evidence type="ECO:0000313" key="7">
    <source>
        <dbReference type="Proteomes" id="UP000610931"/>
    </source>
</evidence>
<dbReference type="PANTHER" id="PTHR31956">
    <property type="entry name" value="NON-SPECIFIC PHOSPHOLIPASE C4-RELATED"/>
    <property type="match status" value="1"/>
</dbReference>
<dbReference type="PROSITE" id="PS51318">
    <property type="entry name" value="TAT"/>
    <property type="match status" value="1"/>
</dbReference>
<dbReference type="Proteomes" id="UP000610931">
    <property type="component" value="Unassembled WGS sequence"/>
</dbReference>
<dbReference type="EMBL" id="JAELVQ010000016">
    <property type="protein sequence ID" value="MBJ6368874.1"/>
    <property type="molecule type" value="Genomic_DNA"/>
</dbReference>
<proteinExistence type="inferred from homology"/>
<reference evidence="6" key="1">
    <citation type="submission" date="2020-12" db="EMBL/GenBank/DDBJ databases">
        <title>Snuella sp. nov., isolated from sediment in Incheon.</title>
        <authorList>
            <person name="Kim W."/>
        </authorList>
    </citation>
    <scope>NUCLEOTIDE SEQUENCE</scope>
    <source>
        <strain evidence="6">CAU 1569</strain>
    </source>
</reference>
<dbReference type="InterPro" id="IPR019546">
    <property type="entry name" value="TAT_signal_bac_arc"/>
</dbReference>
<keyword evidence="3" id="KW-0378">Hydrolase</keyword>
<protein>
    <recommendedName>
        <fullName evidence="2">phospholipase C</fullName>
        <ecNumber evidence="2">3.1.4.3</ecNumber>
    </recommendedName>
</protein>
<dbReference type="InterPro" id="IPR007312">
    <property type="entry name" value="Phosphoesterase"/>
</dbReference>
<dbReference type="InterPro" id="IPR017767">
    <property type="entry name" value="PC-PLC"/>
</dbReference>
<dbReference type="Pfam" id="PF05506">
    <property type="entry name" value="PLipase_C_C"/>
    <property type="match status" value="2"/>
</dbReference>
<evidence type="ECO:0000259" key="5">
    <source>
        <dbReference type="Pfam" id="PF05506"/>
    </source>
</evidence>
<dbReference type="NCBIfam" id="TIGR01409">
    <property type="entry name" value="TAT_signal_seq"/>
    <property type="match status" value="1"/>
</dbReference>
<keyword evidence="4" id="KW-0175">Coiled coil</keyword>
<comment type="caution">
    <text evidence="6">The sequence shown here is derived from an EMBL/GenBank/DDBJ whole genome shotgun (WGS) entry which is preliminary data.</text>
</comment>
<evidence type="ECO:0000256" key="3">
    <source>
        <dbReference type="ARBA" id="ARBA00022801"/>
    </source>
</evidence>
<feature type="coiled-coil region" evidence="4">
    <location>
        <begin position="298"/>
        <end position="325"/>
    </location>
</feature>
<dbReference type="PANTHER" id="PTHR31956:SF1">
    <property type="entry name" value="NON-SPECIFIC PHOSPHOLIPASE C1"/>
    <property type="match status" value="1"/>
</dbReference>
<dbReference type="GO" id="GO:0016042">
    <property type="term" value="P:lipid catabolic process"/>
    <property type="evidence" value="ECO:0007669"/>
    <property type="project" value="InterPro"/>
</dbReference>
<evidence type="ECO:0000256" key="2">
    <source>
        <dbReference type="ARBA" id="ARBA00012018"/>
    </source>
</evidence>